<accession>A0A4D6MJ61</accession>
<gene>
    <name evidence="1" type="ORF">DEO72_LG7g1506</name>
</gene>
<evidence type="ECO:0000313" key="2">
    <source>
        <dbReference type="Proteomes" id="UP000501690"/>
    </source>
</evidence>
<evidence type="ECO:0000313" key="1">
    <source>
        <dbReference type="EMBL" id="QCE00219.1"/>
    </source>
</evidence>
<sequence length="61" mass="7141">MENKDLKKKNEGLKEVVVEEKKAHIGTKAELIRLQQFILFEHTNTSTRCSCRSSSYARRFL</sequence>
<keyword evidence="2" id="KW-1185">Reference proteome</keyword>
<proteinExistence type="predicted"/>
<protein>
    <submittedName>
        <fullName evidence="1">Uncharacterized protein</fullName>
    </submittedName>
</protein>
<dbReference type="AlphaFoldDB" id="A0A4D6MJ61"/>
<dbReference type="Proteomes" id="UP000501690">
    <property type="component" value="Linkage Group LG7"/>
</dbReference>
<reference evidence="1 2" key="1">
    <citation type="submission" date="2019-04" db="EMBL/GenBank/DDBJ databases">
        <title>An improved genome assembly and genetic linkage map for asparagus bean, Vigna unguiculata ssp. sesquipedialis.</title>
        <authorList>
            <person name="Xia Q."/>
            <person name="Zhang R."/>
            <person name="Dong Y."/>
        </authorList>
    </citation>
    <scope>NUCLEOTIDE SEQUENCE [LARGE SCALE GENOMIC DNA]</scope>
    <source>
        <tissue evidence="1">Leaf</tissue>
    </source>
</reference>
<organism evidence="1 2">
    <name type="scientific">Vigna unguiculata</name>
    <name type="common">Cowpea</name>
    <dbReference type="NCBI Taxonomy" id="3917"/>
    <lineage>
        <taxon>Eukaryota</taxon>
        <taxon>Viridiplantae</taxon>
        <taxon>Streptophyta</taxon>
        <taxon>Embryophyta</taxon>
        <taxon>Tracheophyta</taxon>
        <taxon>Spermatophyta</taxon>
        <taxon>Magnoliopsida</taxon>
        <taxon>eudicotyledons</taxon>
        <taxon>Gunneridae</taxon>
        <taxon>Pentapetalae</taxon>
        <taxon>rosids</taxon>
        <taxon>fabids</taxon>
        <taxon>Fabales</taxon>
        <taxon>Fabaceae</taxon>
        <taxon>Papilionoideae</taxon>
        <taxon>50 kb inversion clade</taxon>
        <taxon>NPAAA clade</taxon>
        <taxon>indigoferoid/millettioid clade</taxon>
        <taxon>Phaseoleae</taxon>
        <taxon>Vigna</taxon>
    </lineage>
</organism>
<name>A0A4D6MJ61_VIGUN</name>
<dbReference type="EMBL" id="CP039351">
    <property type="protein sequence ID" value="QCE00219.1"/>
    <property type="molecule type" value="Genomic_DNA"/>
</dbReference>